<name>X0TDG8_9ZZZZ</name>
<proteinExistence type="predicted"/>
<protein>
    <submittedName>
        <fullName evidence="1">Uncharacterized protein</fullName>
    </submittedName>
</protein>
<comment type="caution">
    <text evidence="1">The sequence shown here is derived from an EMBL/GenBank/DDBJ whole genome shotgun (WGS) entry which is preliminary data.</text>
</comment>
<sequence length="31" mass="3967">MYYQYPKDPKKIKARIRSYERKLKKELEEHP</sequence>
<dbReference type="AlphaFoldDB" id="X0TDG8"/>
<dbReference type="EMBL" id="BARS01018149">
    <property type="protein sequence ID" value="GAF91264.1"/>
    <property type="molecule type" value="Genomic_DNA"/>
</dbReference>
<reference evidence="1" key="1">
    <citation type="journal article" date="2014" name="Front. Microbiol.">
        <title>High frequency of phylogenetically diverse reductive dehalogenase-homologous genes in deep subseafloor sedimentary metagenomes.</title>
        <authorList>
            <person name="Kawai M."/>
            <person name="Futagami T."/>
            <person name="Toyoda A."/>
            <person name="Takaki Y."/>
            <person name="Nishi S."/>
            <person name="Hori S."/>
            <person name="Arai W."/>
            <person name="Tsubouchi T."/>
            <person name="Morono Y."/>
            <person name="Uchiyama I."/>
            <person name="Ito T."/>
            <person name="Fujiyama A."/>
            <person name="Inagaki F."/>
            <person name="Takami H."/>
        </authorList>
    </citation>
    <scope>NUCLEOTIDE SEQUENCE</scope>
    <source>
        <strain evidence="1">Expedition CK06-06</strain>
    </source>
</reference>
<organism evidence="1">
    <name type="scientific">marine sediment metagenome</name>
    <dbReference type="NCBI Taxonomy" id="412755"/>
    <lineage>
        <taxon>unclassified sequences</taxon>
        <taxon>metagenomes</taxon>
        <taxon>ecological metagenomes</taxon>
    </lineage>
</organism>
<accession>X0TDG8</accession>
<evidence type="ECO:0000313" key="1">
    <source>
        <dbReference type="EMBL" id="GAF91264.1"/>
    </source>
</evidence>
<feature type="non-terminal residue" evidence="1">
    <location>
        <position position="31"/>
    </location>
</feature>
<gene>
    <name evidence="1" type="ORF">S01H1_29578</name>
</gene>